<gene>
    <name evidence="2" type="ORF">MNEG_5334</name>
</gene>
<evidence type="ECO:0000313" key="2">
    <source>
        <dbReference type="EMBL" id="KIZ02620.1"/>
    </source>
</evidence>
<feature type="non-terminal residue" evidence="2">
    <location>
        <position position="54"/>
    </location>
</feature>
<evidence type="ECO:0000256" key="1">
    <source>
        <dbReference type="SAM" id="MobiDB-lite"/>
    </source>
</evidence>
<dbReference type="RefSeq" id="XP_013901639.1">
    <property type="nucleotide sequence ID" value="XM_014046185.1"/>
</dbReference>
<dbReference type="KEGG" id="mng:MNEG_5334"/>
<reference evidence="2 3" key="1">
    <citation type="journal article" date="2013" name="BMC Genomics">
        <title>Reconstruction of the lipid metabolism for the microalga Monoraphidium neglectum from its genome sequence reveals characteristics suitable for biofuel production.</title>
        <authorList>
            <person name="Bogen C."/>
            <person name="Al-Dilaimi A."/>
            <person name="Albersmeier A."/>
            <person name="Wichmann J."/>
            <person name="Grundmann M."/>
            <person name="Rupp O."/>
            <person name="Lauersen K.J."/>
            <person name="Blifernez-Klassen O."/>
            <person name="Kalinowski J."/>
            <person name="Goesmann A."/>
            <person name="Mussgnug J.H."/>
            <person name="Kruse O."/>
        </authorList>
    </citation>
    <scope>NUCLEOTIDE SEQUENCE [LARGE SCALE GENOMIC DNA]</scope>
    <source>
        <strain evidence="2 3">SAG 48.87</strain>
    </source>
</reference>
<feature type="compositionally biased region" description="Gly residues" evidence="1">
    <location>
        <begin position="39"/>
        <end position="48"/>
    </location>
</feature>
<keyword evidence="3" id="KW-1185">Reference proteome</keyword>
<organism evidence="2 3">
    <name type="scientific">Monoraphidium neglectum</name>
    <dbReference type="NCBI Taxonomy" id="145388"/>
    <lineage>
        <taxon>Eukaryota</taxon>
        <taxon>Viridiplantae</taxon>
        <taxon>Chlorophyta</taxon>
        <taxon>core chlorophytes</taxon>
        <taxon>Chlorophyceae</taxon>
        <taxon>CS clade</taxon>
        <taxon>Sphaeropleales</taxon>
        <taxon>Selenastraceae</taxon>
        <taxon>Monoraphidium</taxon>
    </lineage>
</organism>
<dbReference type="Proteomes" id="UP000054498">
    <property type="component" value="Unassembled WGS sequence"/>
</dbReference>
<feature type="region of interest" description="Disordered" evidence="1">
    <location>
        <begin position="1"/>
        <end position="54"/>
    </location>
</feature>
<dbReference type="AlphaFoldDB" id="A0A0D2MHW3"/>
<sequence length="54" mass="4974">MGPADEGGGYSDGGEDLHDVSDLGGAAAPHSPAPAALGAGDGAAGTGEGQPEKK</sequence>
<protein>
    <submittedName>
        <fullName evidence="2">Uncharacterized protein</fullName>
    </submittedName>
</protein>
<evidence type="ECO:0000313" key="3">
    <source>
        <dbReference type="Proteomes" id="UP000054498"/>
    </source>
</evidence>
<dbReference type="GeneID" id="25738211"/>
<dbReference type="EMBL" id="KK101007">
    <property type="protein sequence ID" value="KIZ02620.1"/>
    <property type="molecule type" value="Genomic_DNA"/>
</dbReference>
<name>A0A0D2MHW3_9CHLO</name>
<accession>A0A0D2MHW3</accession>
<feature type="compositionally biased region" description="Low complexity" evidence="1">
    <location>
        <begin position="24"/>
        <end position="38"/>
    </location>
</feature>
<feature type="compositionally biased region" description="Gly residues" evidence="1">
    <location>
        <begin position="1"/>
        <end position="12"/>
    </location>
</feature>
<proteinExistence type="predicted"/>